<name>A0A0D2FEF0_9EURO</name>
<reference evidence="2 3" key="1">
    <citation type="submission" date="2015-01" db="EMBL/GenBank/DDBJ databases">
        <title>The Genome Sequence of Fonsecaea pedrosoi CBS 271.37.</title>
        <authorList>
            <consortium name="The Broad Institute Genomics Platform"/>
            <person name="Cuomo C."/>
            <person name="de Hoog S."/>
            <person name="Gorbushina A."/>
            <person name="Stielow B."/>
            <person name="Teixiera M."/>
            <person name="Abouelleil A."/>
            <person name="Chapman S.B."/>
            <person name="Priest M."/>
            <person name="Young S.K."/>
            <person name="Wortman J."/>
            <person name="Nusbaum C."/>
            <person name="Birren B."/>
        </authorList>
    </citation>
    <scope>NUCLEOTIDE SEQUENCE [LARGE SCALE GENOMIC DNA]</scope>
    <source>
        <strain evidence="2 3">CBS 271.37</strain>
    </source>
</reference>
<dbReference type="EMBL" id="KN846969">
    <property type="protein sequence ID" value="KIW84987.1"/>
    <property type="molecule type" value="Genomic_DNA"/>
</dbReference>
<evidence type="ECO:0000256" key="1">
    <source>
        <dbReference type="SAM" id="MobiDB-lite"/>
    </source>
</evidence>
<dbReference type="AlphaFoldDB" id="A0A0D2FEF0"/>
<dbReference type="Proteomes" id="UP000053029">
    <property type="component" value="Unassembled WGS sequence"/>
</dbReference>
<dbReference type="RefSeq" id="XP_013288795.1">
    <property type="nucleotide sequence ID" value="XM_013433341.1"/>
</dbReference>
<proteinExistence type="predicted"/>
<evidence type="ECO:0000313" key="3">
    <source>
        <dbReference type="Proteomes" id="UP000053029"/>
    </source>
</evidence>
<evidence type="ECO:0000313" key="2">
    <source>
        <dbReference type="EMBL" id="KIW84987.1"/>
    </source>
</evidence>
<feature type="compositionally biased region" description="Polar residues" evidence="1">
    <location>
        <begin position="89"/>
        <end position="110"/>
    </location>
</feature>
<sequence>MTKRRADHLRDISPRDPNHPWVARGYRPDVAYANRTAPIEDPYGEIAYQRAFAEAAESNSFRVPEPILYHNSPSAREYIRRRDEPFFSVKSTKPSNKTTSQPATPTSVNTSASSPAKLPSPKYGSDPGFPLGRADVKQNIEPGPPRPTGSPSSKDFQQQSPPPVRPGVGQTPSHLGNEDMSQTADGTNMSSTVSLGYSDDCGSHFESVDDFRPDD</sequence>
<feature type="compositionally biased region" description="Polar residues" evidence="1">
    <location>
        <begin position="170"/>
        <end position="195"/>
    </location>
</feature>
<feature type="region of interest" description="Disordered" evidence="1">
    <location>
        <begin position="66"/>
        <end position="215"/>
    </location>
</feature>
<dbReference type="VEuPathDB" id="FungiDB:Z517_00375"/>
<organism evidence="2 3">
    <name type="scientific">Fonsecaea pedrosoi CBS 271.37</name>
    <dbReference type="NCBI Taxonomy" id="1442368"/>
    <lineage>
        <taxon>Eukaryota</taxon>
        <taxon>Fungi</taxon>
        <taxon>Dikarya</taxon>
        <taxon>Ascomycota</taxon>
        <taxon>Pezizomycotina</taxon>
        <taxon>Eurotiomycetes</taxon>
        <taxon>Chaetothyriomycetidae</taxon>
        <taxon>Chaetothyriales</taxon>
        <taxon>Herpotrichiellaceae</taxon>
        <taxon>Fonsecaea</taxon>
    </lineage>
</organism>
<protein>
    <submittedName>
        <fullName evidence="2">Uncharacterized protein</fullName>
    </submittedName>
</protein>
<keyword evidence="3" id="KW-1185">Reference proteome</keyword>
<accession>A0A0D2FEF0</accession>
<feature type="compositionally biased region" description="Low complexity" evidence="1">
    <location>
        <begin position="111"/>
        <end position="122"/>
    </location>
</feature>
<dbReference type="OrthoDB" id="4117656at2759"/>
<feature type="region of interest" description="Disordered" evidence="1">
    <location>
        <begin position="1"/>
        <end position="24"/>
    </location>
</feature>
<dbReference type="HOGENOM" id="CLU_1377986_0_0_1"/>
<dbReference type="GeneID" id="25299865"/>
<feature type="compositionally biased region" description="Basic and acidic residues" evidence="1">
    <location>
        <begin position="201"/>
        <end position="215"/>
    </location>
</feature>
<gene>
    <name evidence="2" type="ORF">Z517_00375</name>
</gene>
<feature type="compositionally biased region" description="Basic and acidic residues" evidence="1">
    <location>
        <begin position="8"/>
        <end position="18"/>
    </location>
</feature>